<evidence type="ECO:0000313" key="4">
    <source>
        <dbReference type="Proteomes" id="UP000076871"/>
    </source>
</evidence>
<protein>
    <submittedName>
        <fullName evidence="3">Uncharacterized protein</fullName>
    </submittedName>
</protein>
<organism evidence="3 4">
    <name type="scientific">Laetiporus sulphureus 93-53</name>
    <dbReference type="NCBI Taxonomy" id="1314785"/>
    <lineage>
        <taxon>Eukaryota</taxon>
        <taxon>Fungi</taxon>
        <taxon>Dikarya</taxon>
        <taxon>Basidiomycota</taxon>
        <taxon>Agaricomycotina</taxon>
        <taxon>Agaricomycetes</taxon>
        <taxon>Polyporales</taxon>
        <taxon>Laetiporus</taxon>
    </lineage>
</organism>
<feature type="region of interest" description="Disordered" evidence="1">
    <location>
        <begin position="52"/>
        <end position="76"/>
    </location>
</feature>
<gene>
    <name evidence="3" type="ORF">LAESUDRAFT_816708</name>
</gene>
<dbReference type="RefSeq" id="XP_040757846.1">
    <property type="nucleotide sequence ID" value="XM_040914802.1"/>
</dbReference>
<keyword evidence="4" id="KW-1185">Reference proteome</keyword>
<dbReference type="Proteomes" id="UP000076871">
    <property type="component" value="Unassembled WGS sequence"/>
</dbReference>
<dbReference type="AlphaFoldDB" id="A0A165B2L2"/>
<dbReference type="GeneID" id="63831829"/>
<evidence type="ECO:0000256" key="1">
    <source>
        <dbReference type="SAM" id="MobiDB-lite"/>
    </source>
</evidence>
<evidence type="ECO:0000313" key="3">
    <source>
        <dbReference type="EMBL" id="KZT00106.1"/>
    </source>
</evidence>
<name>A0A165B2L2_9APHY</name>
<keyword evidence="2" id="KW-0732">Signal</keyword>
<feature type="chain" id="PRO_5007855457" evidence="2">
    <location>
        <begin position="20"/>
        <end position="76"/>
    </location>
</feature>
<feature type="signal peptide" evidence="2">
    <location>
        <begin position="1"/>
        <end position="19"/>
    </location>
</feature>
<sequence length="76" mass="8369">MKLSLAIVAVWVLAATAIATPISTEEEKAVSPGFEETWVQYYRRENTGLQEMEHEPPKDAAAPAGVDGPFGGYYRR</sequence>
<proteinExistence type="predicted"/>
<reference evidence="3 4" key="1">
    <citation type="journal article" date="2016" name="Mol. Biol. Evol.">
        <title>Comparative Genomics of Early-Diverging Mushroom-Forming Fungi Provides Insights into the Origins of Lignocellulose Decay Capabilities.</title>
        <authorList>
            <person name="Nagy L.G."/>
            <person name="Riley R."/>
            <person name="Tritt A."/>
            <person name="Adam C."/>
            <person name="Daum C."/>
            <person name="Floudas D."/>
            <person name="Sun H."/>
            <person name="Yadav J.S."/>
            <person name="Pangilinan J."/>
            <person name="Larsson K.H."/>
            <person name="Matsuura K."/>
            <person name="Barry K."/>
            <person name="Labutti K."/>
            <person name="Kuo R."/>
            <person name="Ohm R.A."/>
            <person name="Bhattacharya S.S."/>
            <person name="Shirouzu T."/>
            <person name="Yoshinaga Y."/>
            <person name="Martin F.M."/>
            <person name="Grigoriev I.V."/>
            <person name="Hibbett D.S."/>
        </authorList>
    </citation>
    <scope>NUCLEOTIDE SEQUENCE [LARGE SCALE GENOMIC DNA]</scope>
    <source>
        <strain evidence="3 4">93-53</strain>
    </source>
</reference>
<dbReference type="InParanoid" id="A0A165B2L2"/>
<dbReference type="EMBL" id="KV427697">
    <property type="protein sequence ID" value="KZT00106.1"/>
    <property type="molecule type" value="Genomic_DNA"/>
</dbReference>
<accession>A0A165B2L2</accession>
<evidence type="ECO:0000256" key="2">
    <source>
        <dbReference type="SAM" id="SignalP"/>
    </source>
</evidence>